<dbReference type="EMBL" id="CM047589">
    <property type="protein sequence ID" value="KAI9920430.1"/>
    <property type="molecule type" value="Genomic_DNA"/>
</dbReference>
<organism evidence="1 2">
    <name type="scientific">Peronosclerospora sorghi</name>
    <dbReference type="NCBI Taxonomy" id="230839"/>
    <lineage>
        <taxon>Eukaryota</taxon>
        <taxon>Sar</taxon>
        <taxon>Stramenopiles</taxon>
        <taxon>Oomycota</taxon>
        <taxon>Peronosporomycetes</taxon>
        <taxon>Peronosporales</taxon>
        <taxon>Peronosporaceae</taxon>
        <taxon>Peronosclerospora</taxon>
    </lineage>
</organism>
<name>A0ACC0WP32_9STRA</name>
<proteinExistence type="predicted"/>
<accession>A0ACC0WP32</accession>
<reference evidence="1 2" key="1">
    <citation type="journal article" date="2022" name="bioRxiv">
        <title>The genome of the oomycete Peronosclerospora sorghi, a cosmopolitan pathogen of maize and sorghum, is inflated with dispersed pseudogenes.</title>
        <authorList>
            <person name="Fletcher K."/>
            <person name="Martin F."/>
            <person name="Isakeit T."/>
            <person name="Cavanaugh K."/>
            <person name="Magill C."/>
            <person name="Michelmore R."/>
        </authorList>
    </citation>
    <scope>NUCLEOTIDE SEQUENCE [LARGE SCALE GENOMIC DNA]</scope>
    <source>
        <strain evidence="1">P6</strain>
    </source>
</reference>
<sequence length="1292" mass="145633">MIWSPLAVVSMALSSLATGMTMISMRRSWDLQVSSVRWLFFYFFVYLWLWSSTRVLYLLWVRIYPIQTTTSDDAPEEKIVYDRYSSMGIYTVLQLEETHDVFATTLLCFGDATLFAVALWMFPLTFELSNIAAKSMDRGAEKEKRQIKFYAWTVHGLVVIYAGIETAFAIAYHGYTQYTQWCLVSVYFVQFTSFLYMIWLIVRLKVRGRKYENVQGQFVTSPVYQRLKRIMIVYALFSLQFQLASVVMYASAAREKELLDFISVSLIIYYLSGMALAVTTMCSQACVLNVCRPCLPDHIEAQVHTRFLQGGDLLSPRDTQILIESAEPPLVNPVFVFTDIESSSALWAIGDGLVMQRATEIHDNILRASLMKYRGYEITTAGDAFQLAFHTVREAVEYCLDVQLQLLVANWPKELHGMLPATRRQRLGHRLIFGGLRVRMGIHDAVDADGALILDVHAVTGKMIYTGASEVIANEIGDLGDGGQILVTKRVADWLVMYEDLVAIDFLVERVGEYAIPQIKAKLEVYQVLPEVLSGRKKMFSSTLKKRRATTASSLYSIASSNRSRLSSNGGPLPLPEPRRRLSRPQALLPPRDLAPVQGGLSRFGRVQRSFLRPLNRILYQRPRKNLSVFPVSPVNLVATLSRSMAQTVTLIQKSPKHPPPSSAGHTMVVWTALAIASMGLSSVATGITSCSLYKSWDLKVSSVRWLFFIFFASYSLYTAARVAYMITVSVKTRGESDLYMAEQLTTFGVFAPVHSRMSHDLLVTLFLVVGDSIHFSVAIWTFPLIYELGLIANKTMDRGVQKEQEQIYWYRWYISPVILGFSSAETFIAVYQGGYTGLTQAFQVVVYITMFMSFLYMLNVVLKLKRGGRKYENVQGHFITSPVYQRLSRILMIYAIFTFQYQLASILSFSLSRDPHVISDYTSISTVIYNTSGLALAITTMCSQVCILQLCRCCMPEDIEAHFEANLMRPGLTSQPPQILFESADPPFVNPVFVFTDIQQSSALWAVGDGLIMQQATEIHDNILRSALMRYRGYEITTAGDAFQLAFHTIREAVEYCLYVQLQLLHAAWPRELHGLLPATKKERSGRRLIFRGLRVRMGIHDATDADGTLVVDVHAVTGKVIYTGASEVIANEIGDLGDGGQILITSRVADWIKMYSDLVGIPCFVDRVGEFPIPQIKTSVQVFQLVPTEVAKRTKQFAPIDTTTLKRRPTHGNSTNGALSFYMMDNNTPPGLSVLAAERRRTVYEHRERYRQLDQGAHGHSTIQSLALTEEMRPKVLFVTRSSVSRTSSM</sequence>
<comment type="caution">
    <text evidence="1">The sequence shown here is derived from an EMBL/GenBank/DDBJ whole genome shotgun (WGS) entry which is preliminary data.</text>
</comment>
<evidence type="ECO:0000313" key="2">
    <source>
        <dbReference type="Proteomes" id="UP001163321"/>
    </source>
</evidence>
<protein>
    <submittedName>
        <fullName evidence="1">Uncharacterized protein</fullName>
    </submittedName>
</protein>
<evidence type="ECO:0000313" key="1">
    <source>
        <dbReference type="EMBL" id="KAI9920430.1"/>
    </source>
</evidence>
<gene>
    <name evidence="1" type="ORF">PsorP6_015447</name>
</gene>
<dbReference type="Proteomes" id="UP001163321">
    <property type="component" value="Chromosome 10"/>
</dbReference>
<keyword evidence="2" id="KW-1185">Reference proteome</keyword>